<dbReference type="InterPro" id="IPR002178">
    <property type="entry name" value="PTS_EIIA_type-2_dom"/>
</dbReference>
<keyword evidence="2" id="KW-0597">Phosphoprotein</keyword>
<dbReference type="CDD" id="cd00211">
    <property type="entry name" value="PTS_IIA_fru"/>
    <property type="match status" value="1"/>
</dbReference>
<dbReference type="GO" id="GO:0030295">
    <property type="term" value="F:protein kinase activator activity"/>
    <property type="evidence" value="ECO:0007669"/>
    <property type="project" value="TreeGrafter"/>
</dbReference>
<keyword evidence="5" id="KW-0598">Phosphotransferase system</keyword>
<dbReference type="GO" id="GO:0016020">
    <property type="term" value="C:membrane"/>
    <property type="evidence" value="ECO:0007669"/>
    <property type="project" value="InterPro"/>
</dbReference>
<dbReference type="Pfam" id="PF00359">
    <property type="entry name" value="PTS_EIIA_2"/>
    <property type="match status" value="1"/>
</dbReference>
<proteinExistence type="predicted"/>
<dbReference type="Proteomes" id="UP001321804">
    <property type="component" value="Chromosome"/>
</dbReference>
<accession>A0AAU9CSM1</accession>
<evidence type="ECO:0000256" key="5">
    <source>
        <dbReference type="ARBA" id="ARBA00022683"/>
    </source>
</evidence>
<evidence type="ECO:0000256" key="1">
    <source>
        <dbReference type="ARBA" id="ARBA00022448"/>
    </source>
</evidence>
<dbReference type="PANTHER" id="PTHR47738">
    <property type="entry name" value="PTS SYSTEM FRUCTOSE-LIKE EIIA COMPONENT-RELATED"/>
    <property type="match status" value="1"/>
</dbReference>
<evidence type="ECO:0000259" key="6">
    <source>
        <dbReference type="PROSITE" id="PS51094"/>
    </source>
</evidence>
<keyword evidence="8" id="KW-1185">Reference proteome</keyword>
<dbReference type="GO" id="GO:0008982">
    <property type="term" value="F:protein-N(PI)-phosphohistidine-sugar phosphotransferase activity"/>
    <property type="evidence" value="ECO:0007669"/>
    <property type="project" value="InterPro"/>
</dbReference>
<keyword evidence="1" id="KW-0813">Transport</keyword>
<dbReference type="InterPro" id="IPR004715">
    <property type="entry name" value="PTS_IIA_fruc"/>
</dbReference>
<dbReference type="PANTHER" id="PTHR47738:SF1">
    <property type="entry name" value="NITROGEN REGULATORY PROTEIN"/>
    <property type="match status" value="1"/>
</dbReference>
<dbReference type="PROSITE" id="PS51094">
    <property type="entry name" value="PTS_EIIA_TYPE_2"/>
    <property type="match status" value="1"/>
</dbReference>
<organism evidence="7 8">
    <name type="scientific">Xylocopilactobacillus apis</name>
    <dbReference type="NCBI Taxonomy" id="2932183"/>
    <lineage>
        <taxon>Bacteria</taxon>
        <taxon>Bacillati</taxon>
        <taxon>Bacillota</taxon>
        <taxon>Bacilli</taxon>
        <taxon>Lactobacillales</taxon>
        <taxon>Lactobacillaceae</taxon>
        <taxon>Xylocopilactobacillus</taxon>
    </lineage>
</organism>
<dbReference type="RefSeq" id="WP_317695643.1">
    <property type="nucleotide sequence ID" value="NZ_AP026801.1"/>
</dbReference>
<dbReference type="SUPFAM" id="SSF55804">
    <property type="entry name" value="Phoshotransferase/anion transport protein"/>
    <property type="match status" value="1"/>
</dbReference>
<dbReference type="KEGG" id="xak:KIMC2_15460"/>
<dbReference type="GO" id="GO:0009401">
    <property type="term" value="P:phosphoenolpyruvate-dependent sugar phosphotransferase system"/>
    <property type="evidence" value="ECO:0007669"/>
    <property type="project" value="UniProtKB-KW"/>
</dbReference>
<dbReference type="EMBL" id="AP026801">
    <property type="protein sequence ID" value="BDR56984.1"/>
    <property type="molecule type" value="Genomic_DNA"/>
</dbReference>
<protein>
    <submittedName>
        <fullName evidence="7">PTS mannose transporter subunit IIAB</fullName>
    </submittedName>
</protein>
<dbReference type="InterPro" id="IPR051541">
    <property type="entry name" value="PTS_SugarTrans_NitroReg"/>
</dbReference>
<feature type="domain" description="PTS EIIA type-2" evidence="6">
    <location>
        <begin position="1"/>
        <end position="146"/>
    </location>
</feature>
<dbReference type="NCBIfam" id="TIGR00848">
    <property type="entry name" value="fruA"/>
    <property type="match status" value="1"/>
</dbReference>
<sequence length="152" mass="17093">MILSQENIFLNVKETDKDDILHLIAQKSQLCGLTDDVDGIYQAFVDRESEFSTGLPDGFAIPHAKTDAAKKVGILYFRLTQPVDWQSLDDELVTDLFALIVPNENAGKDHLQMISSLATALLDQKFKKSLRELQDPKKLTDLINKNMEVTKS</sequence>
<gene>
    <name evidence="7" type="ORF">KIMC2_15460</name>
</gene>
<keyword evidence="3" id="KW-0762">Sugar transport</keyword>
<dbReference type="AlphaFoldDB" id="A0AAU9CSM1"/>
<evidence type="ECO:0000256" key="3">
    <source>
        <dbReference type="ARBA" id="ARBA00022597"/>
    </source>
</evidence>
<evidence type="ECO:0000256" key="2">
    <source>
        <dbReference type="ARBA" id="ARBA00022553"/>
    </source>
</evidence>
<dbReference type="Gene3D" id="3.40.930.10">
    <property type="entry name" value="Mannitol-specific EII, Chain A"/>
    <property type="match status" value="1"/>
</dbReference>
<evidence type="ECO:0000313" key="7">
    <source>
        <dbReference type="EMBL" id="BDR56984.1"/>
    </source>
</evidence>
<name>A0AAU9CSM1_9LACO</name>
<reference evidence="7 8" key="1">
    <citation type="journal article" date="2023" name="Microbiol. Spectr.">
        <title>Symbiosis of Carpenter Bees with Uncharacterized Lactic Acid Bacteria Showing NAD Auxotrophy.</title>
        <authorList>
            <person name="Kawasaki S."/>
            <person name="Ozawa K."/>
            <person name="Mori T."/>
            <person name="Yamamoto A."/>
            <person name="Ito M."/>
            <person name="Ohkuma M."/>
            <person name="Sakamoto M."/>
            <person name="Matsutani M."/>
        </authorList>
    </citation>
    <scope>NUCLEOTIDE SEQUENCE [LARGE SCALE GENOMIC DNA]</scope>
    <source>
        <strain evidence="7 8">KimC2</strain>
    </source>
</reference>
<evidence type="ECO:0000313" key="8">
    <source>
        <dbReference type="Proteomes" id="UP001321804"/>
    </source>
</evidence>
<keyword evidence="4" id="KW-0808">Transferase</keyword>
<dbReference type="InterPro" id="IPR016152">
    <property type="entry name" value="PTrfase/Anion_transptr"/>
</dbReference>
<evidence type="ECO:0000256" key="4">
    <source>
        <dbReference type="ARBA" id="ARBA00022679"/>
    </source>
</evidence>